<feature type="compositionally biased region" description="Polar residues" evidence="1">
    <location>
        <begin position="110"/>
        <end position="123"/>
    </location>
</feature>
<feature type="compositionally biased region" description="Low complexity" evidence="1">
    <location>
        <begin position="146"/>
        <end position="169"/>
    </location>
</feature>
<keyword evidence="3" id="KW-1185">Reference proteome</keyword>
<gene>
    <name evidence="2" type="ORF">PXEA_LOCUS26525</name>
</gene>
<feature type="region of interest" description="Disordered" evidence="1">
    <location>
        <begin position="138"/>
        <end position="176"/>
    </location>
</feature>
<proteinExistence type="predicted"/>
<evidence type="ECO:0000313" key="2">
    <source>
        <dbReference type="EMBL" id="VEL33085.1"/>
    </source>
</evidence>
<dbReference type="EMBL" id="CAAALY010245142">
    <property type="protein sequence ID" value="VEL33085.1"/>
    <property type="molecule type" value="Genomic_DNA"/>
</dbReference>
<evidence type="ECO:0000256" key="1">
    <source>
        <dbReference type="SAM" id="MobiDB-lite"/>
    </source>
</evidence>
<feature type="compositionally biased region" description="Basic and acidic residues" evidence="1">
    <location>
        <begin position="298"/>
        <end position="307"/>
    </location>
</feature>
<feature type="region of interest" description="Disordered" evidence="1">
    <location>
        <begin position="276"/>
        <end position="307"/>
    </location>
</feature>
<organism evidence="2 3">
    <name type="scientific">Protopolystoma xenopodis</name>
    <dbReference type="NCBI Taxonomy" id="117903"/>
    <lineage>
        <taxon>Eukaryota</taxon>
        <taxon>Metazoa</taxon>
        <taxon>Spiralia</taxon>
        <taxon>Lophotrochozoa</taxon>
        <taxon>Platyhelminthes</taxon>
        <taxon>Monogenea</taxon>
        <taxon>Polyopisthocotylea</taxon>
        <taxon>Polystomatidea</taxon>
        <taxon>Polystomatidae</taxon>
        <taxon>Protopolystoma</taxon>
    </lineage>
</organism>
<feature type="region of interest" description="Disordered" evidence="1">
    <location>
        <begin position="96"/>
        <end position="124"/>
    </location>
</feature>
<name>A0A3S5CSK2_9PLAT</name>
<accession>A0A3S5CSK2</accession>
<dbReference type="AlphaFoldDB" id="A0A3S5CSK2"/>
<sequence length="381" mass="41344">MRSHDIDYLTPAELDAILHQINTNSLIQLLPSDEARFTSVVSTSSGPGKPASLPSDQVWSSLPTPRGVQARFVGLNEEKSRCGDVCGKGGQRFFSTVTAAPDDPSRPTLKRQSNTASQFTQTECPILQAGTRGLGAREHDARLPTGSSGDSGNESSSLSSKLVMPSSGSEAFGEAGVGVRDTYPPAINNPAELFPRRIQSGLTTANLPLFTISAQLAQETGKMGRFEKTQTNDSRRRHLLHADQAVNAFFGNKDETNLCMQHRPVVVGLRPDEALSRKEKENGTDMSIKGSSSAGVQEEPRWPVDEAKSNEEIKETVDRPAYCKPDTTVRTSVSNDTVEPKIAFVCLESVSNERDCYHKYKGQYPVSSGLVAVDHSFEMLA</sequence>
<comment type="caution">
    <text evidence="2">The sequence shown here is derived from an EMBL/GenBank/DDBJ whole genome shotgun (WGS) entry which is preliminary data.</text>
</comment>
<protein>
    <submittedName>
        <fullName evidence="2">Uncharacterized protein</fullName>
    </submittedName>
</protein>
<evidence type="ECO:0000313" key="3">
    <source>
        <dbReference type="Proteomes" id="UP000784294"/>
    </source>
</evidence>
<dbReference type="Proteomes" id="UP000784294">
    <property type="component" value="Unassembled WGS sequence"/>
</dbReference>
<reference evidence="2" key="1">
    <citation type="submission" date="2018-11" db="EMBL/GenBank/DDBJ databases">
        <authorList>
            <consortium name="Pathogen Informatics"/>
        </authorList>
    </citation>
    <scope>NUCLEOTIDE SEQUENCE</scope>
</reference>